<dbReference type="EMBL" id="JACTNZ010000003">
    <property type="protein sequence ID" value="KAG5557513.1"/>
    <property type="molecule type" value="Genomic_DNA"/>
</dbReference>
<comment type="caution">
    <text evidence="1">The sequence shown here is derived from an EMBL/GenBank/DDBJ whole genome shotgun (WGS) entry which is preliminary data.</text>
</comment>
<accession>A0AAV6KXM8</accession>
<evidence type="ECO:0000313" key="1">
    <source>
        <dbReference type="EMBL" id="KAG5557513.1"/>
    </source>
</evidence>
<dbReference type="Proteomes" id="UP000823749">
    <property type="component" value="Chromosome 3"/>
</dbReference>
<reference evidence="1" key="1">
    <citation type="submission" date="2020-08" db="EMBL/GenBank/DDBJ databases">
        <title>Plant Genome Project.</title>
        <authorList>
            <person name="Zhang R.-G."/>
        </authorList>
    </citation>
    <scope>NUCLEOTIDE SEQUENCE</scope>
    <source>
        <strain evidence="1">WSP0</strain>
        <tissue evidence="1">Leaf</tissue>
    </source>
</reference>
<proteinExistence type="predicted"/>
<evidence type="ECO:0000313" key="2">
    <source>
        <dbReference type="Proteomes" id="UP000823749"/>
    </source>
</evidence>
<organism evidence="1 2">
    <name type="scientific">Rhododendron griersonianum</name>
    <dbReference type="NCBI Taxonomy" id="479676"/>
    <lineage>
        <taxon>Eukaryota</taxon>
        <taxon>Viridiplantae</taxon>
        <taxon>Streptophyta</taxon>
        <taxon>Embryophyta</taxon>
        <taxon>Tracheophyta</taxon>
        <taxon>Spermatophyta</taxon>
        <taxon>Magnoliopsida</taxon>
        <taxon>eudicotyledons</taxon>
        <taxon>Gunneridae</taxon>
        <taxon>Pentapetalae</taxon>
        <taxon>asterids</taxon>
        <taxon>Ericales</taxon>
        <taxon>Ericaceae</taxon>
        <taxon>Ericoideae</taxon>
        <taxon>Rhodoreae</taxon>
        <taxon>Rhododendron</taxon>
    </lineage>
</organism>
<dbReference type="AlphaFoldDB" id="A0AAV6KXM8"/>
<protein>
    <submittedName>
        <fullName evidence="1">Uncharacterized protein</fullName>
    </submittedName>
</protein>
<sequence>MVMAVRRLYCGKDPIAAVLGKIKGLEDRPGGVLGKIEGEPFEDNFWGERKPFSPSTWARIVHVVQFFRGNFKFFGILLQLHTSSDAKYLICVPMNKLSTSVRPENYENIQSGWLILPLPFSLIPLQRQVYFCILTNVFLVQKYTCKGVAKSFPKN</sequence>
<keyword evidence="2" id="KW-1185">Reference proteome</keyword>
<name>A0AAV6KXM8_9ERIC</name>
<gene>
    <name evidence="1" type="ORF">RHGRI_007673</name>
</gene>